<dbReference type="EMBL" id="LUEZ02000004">
    <property type="protein sequence ID" value="RDB30819.1"/>
    <property type="molecule type" value="Genomic_DNA"/>
</dbReference>
<dbReference type="GO" id="GO:0006396">
    <property type="term" value="P:RNA processing"/>
    <property type="evidence" value="ECO:0007669"/>
    <property type="project" value="TreeGrafter"/>
</dbReference>
<organism evidence="1 2">
    <name type="scientific">Hypsizygus marmoreus</name>
    <name type="common">White beech mushroom</name>
    <name type="synonym">Agaricus marmoreus</name>
    <dbReference type="NCBI Taxonomy" id="39966"/>
    <lineage>
        <taxon>Eukaryota</taxon>
        <taxon>Fungi</taxon>
        <taxon>Dikarya</taxon>
        <taxon>Basidiomycota</taxon>
        <taxon>Agaricomycotina</taxon>
        <taxon>Agaricomycetes</taxon>
        <taxon>Agaricomycetidae</taxon>
        <taxon>Agaricales</taxon>
        <taxon>Tricholomatineae</taxon>
        <taxon>Lyophyllaceae</taxon>
        <taxon>Hypsizygus</taxon>
    </lineage>
</organism>
<dbReference type="PANTHER" id="PTHR47934:SF6">
    <property type="entry name" value="MITOCHONDRIAL GROUP I INTRON SPLICING FACTOR CCM1-RELATED"/>
    <property type="match status" value="1"/>
</dbReference>
<accession>A0A369K883</accession>
<dbReference type="AlphaFoldDB" id="A0A369K883"/>
<reference evidence="1" key="1">
    <citation type="submission" date="2018-04" db="EMBL/GenBank/DDBJ databases">
        <title>Whole genome sequencing of Hypsizygus marmoreus.</title>
        <authorList>
            <person name="Choi I.-G."/>
            <person name="Min B."/>
            <person name="Kim J.-G."/>
            <person name="Kim S."/>
            <person name="Oh Y.-L."/>
            <person name="Kong W.-S."/>
            <person name="Park H."/>
            <person name="Jeong J."/>
            <person name="Song E.-S."/>
        </authorList>
    </citation>
    <scope>NUCLEOTIDE SEQUENCE [LARGE SCALE GENOMIC DNA]</scope>
    <source>
        <strain evidence="1">51987-8</strain>
    </source>
</reference>
<dbReference type="Gene3D" id="1.25.40.10">
    <property type="entry name" value="Tetratricopeptide repeat domain"/>
    <property type="match status" value="1"/>
</dbReference>
<dbReference type="InterPro" id="IPR011990">
    <property type="entry name" value="TPR-like_helical_dom_sf"/>
</dbReference>
<name>A0A369K883_HYPMA</name>
<dbReference type="InterPro" id="IPR051114">
    <property type="entry name" value="Mito_RNA_Proc_CCM1"/>
</dbReference>
<proteinExistence type="predicted"/>
<protein>
    <submittedName>
        <fullName evidence="1">Uncharacterized protein</fullName>
    </submittedName>
</protein>
<dbReference type="OrthoDB" id="185373at2759"/>
<dbReference type="InterPro" id="IPR002885">
    <property type="entry name" value="PPR_rpt"/>
</dbReference>
<gene>
    <name evidence="1" type="ORF">Hypma_005790</name>
</gene>
<sequence length="753" mass="85118">MRFLALWGTSGRGFLGQLRRALILSNAKQPKPGNGFIQPCIPEFGVKPRAIVAKQQIIIRPNNGCLLPVSHSWSLPGTCNPLLHRPFARTVVVNRRSSSHSAIGHLISGSSTTAWLYDDAQQIPGNLPELSNEALVDLVQEKKYGAADRLRIQLLESGVEIEPHPIYEQAAISNLQWSNVDQCIAHFTTWFSFVPAYDHSNPPVYPGPFIATRRALLQSGEPVVRLPVILRFGVIAASLGYVDPILQEILDLLVRFSTPEVGAAFMHDVENAAVQYWLARQPERADAASRNCRSLAIHCFCQAGWLSQAIQFMRLDRDYDFAQEMYILLLDSLRKAGRRDDVDEVEHMYFSATLRGDRRIEPSTSRTPFRLNVSHPERTIQPTQRGALYTVDTNDADKSLPSIMPVVANNPNPPWILVGEELKDRPVSRATVAFQLRFISRWLKRNRMPEIIQIIRFMDDLTTVGGSPRVIVWLRHRALRKSEYLALNWMKAELRYNNIEEQYEKIVGLFLAYLTPMIPLPDTFSRTLAQIVEQKNYRIPESTYPKHAFHDRWLLMKAIIKLALDLPNPERTIRKLYSDYLHALSKQRTFTRERSEVLSTLISAFGRCSGADAALQVLNDARMRGRVLNQREYEVLIGVLAQAGKSDKAIRMLKEIEKGSATGQGLQGMGPDGEVKVVTPRLTTYGRAIEGFVEAGLLEPALEVEGMMKRTLSYTYGLNKRLDAVMRSLWDLEMRMALGEISTPSTRKASVPR</sequence>
<dbReference type="GO" id="GO:0003729">
    <property type="term" value="F:mRNA binding"/>
    <property type="evidence" value="ECO:0007669"/>
    <property type="project" value="TreeGrafter"/>
</dbReference>
<dbReference type="GO" id="GO:0007005">
    <property type="term" value="P:mitochondrion organization"/>
    <property type="evidence" value="ECO:0007669"/>
    <property type="project" value="TreeGrafter"/>
</dbReference>
<dbReference type="Proteomes" id="UP000076154">
    <property type="component" value="Unassembled WGS sequence"/>
</dbReference>
<dbReference type="Pfam" id="PF01535">
    <property type="entry name" value="PPR"/>
    <property type="match status" value="1"/>
</dbReference>
<dbReference type="GO" id="GO:0005739">
    <property type="term" value="C:mitochondrion"/>
    <property type="evidence" value="ECO:0007669"/>
    <property type="project" value="TreeGrafter"/>
</dbReference>
<dbReference type="InParanoid" id="A0A369K883"/>
<evidence type="ECO:0000313" key="2">
    <source>
        <dbReference type="Proteomes" id="UP000076154"/>
    </source>
</evidence>
<dbReference type="STRING" id="39966.A0A369K883"/>
<dbReference type="PANTHER" id="PTHR47934">
    <property type="entry name" value="PENTATRICOPEPTIDE REPEAT-CONTAINING PROTEIN PET309, MITOCHONDRIAL"/>
    <property type="match status" value="1"/>
</dbReference>
<keyword evidence="2" id="KW-1185">Reference proteome</keyword>
<evidence type="ECO:0000313" key="1">
    <source>
        <dbReference type="EMBL" id="RDB30819.1"/>
    </source>
</evidence>
<comment type="caution">
    <text evidence="1">The sequence shown here is derived from an EMBL/GenBank/DDBJ whole genome shotgun (WGS) entry which is preliminary data.</text>
</comment>